<dbReference type="InterPro" id="IPR019561">
    <property type="entry name" value="Translocon_Sec61/SecY_plug_dom"/>
</dbReference>
<feature type="domain" description="Translocon Sec61/SecY plug" evidence="12">
    <location>
        <begin position="42"/>
        <end position="76"/>
    </location>
</feature>
<dbReference type="SUPFAM" id="SSF103491">
    <property type="entry name" value="Preprotein translocase SecY subunit"/>
    <property type="match status" value="1"/>
</dbReference>
<keyword evidence="7 9" id="KW-0811">Translocation</keyword>
<dbReference type="GO" id="GO:0012505">
    <property type="term" value="C:endomembrane system"/>
    <property type="evidence" value="ECO:0007669"/>
    <property type="project" value="UniProtKB-SubCell"/>
</dbReference>
<evidence type="ECO:0000256" key="5">
    <source>
        <dbReference type="ARBA" id="ARBA00022927"/>
    </source>
</evidence>
<feature type="transmembrane region" description="Helical" evidence="11">
    <location>
        <begin position="245"/>
        <end position="264"/>
    </location>
</feature>
<organism evidence="13 14">
    <name type="scientific">Euplotes crassus</name>
    <dbReference type="NCBI Taxonomy" id="5936"/>
    <lineage>
        <taxon>Eukaryota</taxon>
        <taxon>Sar</taxon>
        <taxon>Alveolata</taxon>
        <taxon>Ciliophora</taxon>
        <taxon>Intramacronucleata</taxon>
        <taxon>Spirotrichea</taxon>
        <taxon>Hypotrichia</taxon>
        <taxon>Euplotida</taxon>
        <taxon>Euplotidae</taxon>
        <taxon>Moneuplotes</taxon>
    </lineage>
</organism>
<evidence type="ECO:0000256" key="2">
    <source>
        <dbReference type="ARBA" id="ARBA00005751"/>
    </source>
</evidence>
<protein>
    <recommendedName>
        <fullName evidence="12">Translocon Sec61/SecY plug domain-containing protein</fullName>
    </recommendedName>
</protein>
<dbReference type="PROSITE" id="PS00756">
    <property type="entry name" value="SECY_2"/>
    <property type="match status" value="1"/>
</dbReference>
<dbReference type="GO" id="GO:0016020">
    <property type="term" value="C:membrane"/>
    <property type="evidence" value="ECO:0007669"/>
    <property type="project" value="UniProtKB-SubCell"/>
</dbReference>
<dbReference type="PANTHER" id="PTHR10906">
    <property type="entry name" value="SECY/SEC61-ALPHA FAMILY MEMBER"/>
    <property type="match status" value="1"/>
</dbReference>
<evidence type="ECO:0000256" key="11">
    <source>
        <dbReference type="SAM" id="Phobius"/>
    </source>
</evidence>
<evidence type="ECO:0000256" key="10">
    <source>
        <dbReference type="RuleBase" id="RU004349"/>
    </source>
</evidence>
<feature type="transmembrane region" description="Helical" evidence="11">
    <location>
        <begin position="294"/>
        <end position="315"/>
    </location>
</feature>
<feature type="transmembrane region" description="Helical" evidence="11">
    <location>
        <begin position="146"/>
        <end position="168"/>
    </location>
</feature>
<evidence type="ECO:0000259" key="12">
    <source>
        <dbReference type="Pfam" id="PF10559"/>
    </source>
</evidence>
<keyword evidence="14" id="KW-1185">Reference proteome</keyword>
<dbReference type="GO" id="GO:0015031">
    <property type="term" value="P:protein transport"/>
    <property type="evidence" value="ECO:0007669"/>
    <property type="project" value="UniProtKB-KW"/>
</dbReference>
<dbReference type="PIRSF" id="PIRSF004557">
    <property type="entry name" value="SecY"/>
    <property type="match status" value="1"/>
</dbReference>
<dbReference type="NCBIfam" id="TIGR00967">
    <property type="entry name" value="3a0501s007"/>
    <property type="match status" value="1"/>
</dbReference>
<name>A0AAD1UF96_EUPCR</name>
<dbReference type="AlphaFoldDB" id="A0AAD1UF96"/>
<feature type="transmembrane region" description="Helical" evidence="11">
    <location>
        <begin position="77"/>
        <end position="97"/>
    </location>
</feature>
<evidence type="ECO:0000256" key="6">
    <source>
        <dbReference type="ARBA" id="ARBA00022989"/>
    </source>
</evidence>
<feature type="transmembrane region" description="Helical" evidence="11">
    <location>
        <begin position="34"/>
        <end position="57"/>
    </location>
</feature>
<evidence type="ECO:0000256" key="1">
    <source>
        <dbReference type="ARBA" id="ARBA00004127"/>
    </source>
</evidence>
<feature type="transmembrane region" description="Helical" evidence="11">
    <location>
        <begin position="445"/>
        <end position="463"/>
    </location>
</feature>
<dbReference type="EMBL" id="CAMPGE010007984">
    <property type="protein sequence ID" value="CAI2366901.1"/>
    <property type="molecule type" value="Genomic_DNA"/>
</dbReference>
<dbReference type="Gene3D" id="1.10.3370.10">
    <property type="entry name" value="SecY subunit domain"/>
    <property type="match status" value="1"/>
</dbReference>
<reference evidence="13" key="1">
    <citation type="submission" date="2023-07" db="EMBL/GenBank/DDBJ databases">
        <authorList>
            <consortium name="AG Swart"/>
            <person name="Singh M."/>
            <person name="Singh A."/>
            <person name="Seah K."/>
            <person name="Emmerich C."/>
        </authorList>
    </citation>
    <scope>NUCLEOTIDE SEQUENCE</scope>
    <source>
        <strain evidence="13">DP1</strain>
    </source>
</reference>
<evidence type="ECO:0000256" key="3">
    <source>
        <dbReference type="ARBA" id="ARBA00022448"/>
    </source>
</evidence>
<dbReference type="NCBIfam" id="NF006341">
    <property type="entry name" value="PRK08568.1-5"/>
    <property type="match status" value="1"/>
</dbReference>
<dbReference type="FunFam" id="1.10.3370.10:FF:000009">
    <property type="entry name" value="Pretranslocation protein, alpha subunit, putative"/>
    <property type="match status" value="1"/>
</dbReference>
<evidence type="ECO:0000256" key="9">
    <source>
        <dbReference type="RuleBase" id="RU003484"/>
    </source>
</evidence>
<keyword evidence="8 11" id="KW-0472">Membrane</keyword>
<evidence type="ECO:0000256" key="4">
    <source>
        <dbReference type="ARBA" id="ARBA00022692"/>
    </source>
</evidence>
<proteinExistence type="inferred from homology"/>
<keyword evidence="6 11" id="KW-1133">Transmembrane helix</keyword>
<keyword evidence="3 9" id="KW-0813">Transport</keyword>
<dbReference type="Proteomes" id="UP001295684">
    <property type="component" value="Unassembled WGS sequence"/>
</dbReference>
<comment type="subcellular location">
    <subcellularLocation>
        <location evidence="1">Endomembrane system</location>
        <topology evidence="1">Multi-pass membrane protein</topology>
    </subcellularLocation>
    <subcellularLocation>
        <location evidence="9">Membrane</location>
        <topology evidence="9">Multi-pass membrane protein</topology>
    </subcellularLocation>
</comment>
<evidence type="ECO:0000256" key="7">
    <source>
        <dbReference type="ARBA" id="ARBA00023010"/>
    </source>
</evidence>
<sequence length="482" mass="53143">MSSGFKVLHLMRPFQPFLPNVEEPIRKIGLNDKLIWTFIGLLIYLICCQIPLYGVYITDGADPLYMLRMMLASNKGSLMELGIQPMITSGMILQLLAGAKIIHVDQKVDEDKELFQTATKVFGILFTFGEATAYVLSGVYGTMGQLGYINALLIVVQLTVAGLVVMLLDELLQKGYGLTSGTSVFIACNIAESILWRAFSPITVNAGSDTEFEGAIIAFFHFLIAKSDKFDGIYKSFFRQNAPNLLNLIATAAVILIVVYFQGFQVKLTVSSARQRGYDFPYPIKLFYTSNMPIILQSALISNLFFFSQLLYTNFKGNFLVRLLGTWQDVDMSGRSVPVYGLVYILTPPQSILDFLFSPIKTIVYIAFVMVTCAIFSKTWIEVSGSGSWDVAKQLKDEGLTIKGYKMDPSGRNIKRYLDHYIPIAASFGGLCIGALSVFADMLGAIGSGTGILLAVTIIYGMFEQFSKARGQGRGGKILGIL</sequence>
<evidence type="ECO:0000313" key="13">
    <source>
        <dbReference type="EMBL" id="CAI2366901.1"/>
    </source>
</evidence>
<evidence type="ECO:0000313" key="14">
    <source>
        <dbReference type="Proteomes" id="UP001295684"/>
    </source>
</evidence>
<dbReference type="Pfam" id="PF10559">
    <property type="entry name" value="Plug_translocon"/>
    <property type="match status" value="1"/>
</dbReference>
<feature type="transmembrane region" description="Helical" evidence="11">
    <location>
        <begin position="421"/>
        <end position="439"/>
    </location>
</feature>
<evidence type="ECO:0000256" key="8">
    <source>
        <dbReference type="ARBA" id="ARBA00023136"/>
    </source>
</evidence>
<keyword evidence="5 9" id="KW-0653">Protein transport</keyword>
<dbReference type="PROSITE" id="PS00755">
    <property type="entry name" value="SECY_1"/>
    <property type="match status" value="1"/>
</dbReference>
<dbReference type="Pfam" id="PF00344">
    <property type="entry name" value="SecY"/>
    <property type="match status" value="1"/>
</dbReference>
<accession>A0AAD1UF96</accession>
<dbReference type="InterPro" id="IPR030659">
    <property type="entry name" value="SecY_CS"/>
</dbReference>
<gene>
    <name evidence="13" type="ORF">ECRASSUSDP1_LOCUS8176</name>
</gene>
<dbReference type="InterPro" id="IPR023201">
    <property type="entry name" value="SecY_dom_sf"/>
</dbReference>
<keyword evidence="4 9" id="KW-0812">Transmembrane</keyword>
<comment type="caution">
    <text evidence="13">The sequence shown here is derived from an EMBL/GenBank/DDBJ whole genome shotgun (WGS) entry which is preliminary data.</text>
</comment>
<comment type="similarity">
    <text evidence="2 10">Belongs to the SecY/SEC61-alpha family.</text>
</comment>
<feature type="transmembrane region" description="Helical" evidence="11">
    <location>
        <begin position="118"/>
        <end position="140"/>
    </location>
</feature>
<dbReference type="InterPro" id="IPR002208">
    <property type="entry name" value="SecY/SEC61-alpha"/>
</dbReference>